<dbReference type="GO" id="GO:0005814">
    <property type="term" value="C:centriole"/>
    <property type="evidence" value="ECO:0007669"/>
    <property type="project" value="TreeGrafter"/>
</dbReference>
<evidence type="ECO:0000259" key="1">
    <source>
        <dbReference type="Pfam" id="PF14726"/>
    </source>
</evidence>
<dbReference type="GO" id="GO:0010457">
    <property type="term" value="P:centriole-centriole cohesion"/>
    <property type="evidence" value="ECO:0007669"/>
    <property type="project" value="TreeGrafter"/>
</dbReference>
<evidence type="ECO:0000313" key="3">
    <source>
        <dbReference type="Proteomes" id="UP001497472"/>
    </source>
</evidence>
<name>A0AAV1JBB1_9NEOP</name>
<dbReference type="InterPro" id="IPR016024">
    <property type="entry name" value="ARM-type_fold"/>
</dbReference>
<dbReference type="GO" id="GO:0032053">
    <property type="term" value="P:ciliary basal body organization"/>
    <property type="evidence" value="ECO:0007669"/>
    <property type="project" value="TreeGrafter"/>
</dbReference>
<protein>
    <recommendedName>
        <fullName evidence="1">Rotatin N-terminal domain-containing protein</fullName>
    </recommendedName>
</protein>
<dbReference type="InterPro" id="IPR030791">
    <property type="entry name" value="Rotatin"/>
</dbReference>
<evidence type="ECO:0000313" key="2">
    <source>
        <dbReference type="EMBL" id="CAK1545280.1"/>
    </source>
</evidence>
<reference evidence="2 3" key="1">
    <citation type="submission" date="2023-11" db="EMBL/GenBank/DDBJ databases">
        <authorList>
            <person name="Okamura Y."/>
        </authorList>
    </citation>
    <scope>NUCLEOTIDE SEQUENCE [LARGE SCALE GENOMIC DNA]</scope>
</reference>
<comment type="caution">
    <text evidence="2">The sequence shown here is derived from an EMBL/GenBank/DDBJ whole genome shotgun (WGS) entry which is preliminary data.</text>
</comment>
<dbReference type="GO" id="GO:0036064">
    <property type="term" value="C:ciliary basal body"/>
    <property type="evidence" value="ECO:0007669"/>
    <property type="project" value="InterPro"/>
</dbReference>
<dbReference type="Proteomes" id="UP001497472">
    <property type="component" value="Unassembled WGS sequence"/>
</dbReference>
<dbReference type="EMBL" id="CAVLEF010000006">
    <property type="protein sequence ID" value="CAK1545280.1"/>
    <property type="molecule type" value="Genomic_DNA"/>
</dbReference>
<feature type="domain" description="Rotatin N-terminal" evidence="1">
    <location>
        <begin position="20"/>
        <end position="110"/>
    </location>
</feature>
<proteinExistence type="predicted"/>
<dbReference type="PANTHER" id="PTHR31691">
    <property type="entry name" value="ROTATIN"/>
    <property type="match status" value="1"/>
</dbReference>
<dbReference type="PANTHER" id="PTHR31691:SF1">
    <property type="entry name" value="ROTATIN"/>
    <property type="match status" value="1"/>
</dbReference>
<dbReference type="SUPFAM" id="SSF48371">
    <property type="entry name" value="ARM repeat"/>
    <property type="match status" value="1"/>
</dbReference>
<dbReference type="GO" id="GO:0007099">
    <property type="term" value="P:centriole replication"/>
    <property type="evidence" value="ECO:0007669"/>
    <property type="project" value="TreeGrafter"/>
</dbReference>
<dbReference type="Pfam" id="PF14726">
    <property type="entry name" value="RTTN_N"/>
    <property type="match status" value="1"/>
</dbReference>
<dbReference type="InterPro" id="IPR029249">
    <property type="entry name" value="Rotatin_N"/>
</dbReference>
<accession>A0AAV1JBB1</accession>
<dbReference type="GO" id="GO:0005813">
    <property type="term" value="C:centrosome"/>
    <property type="evidence" value="ECO:0007669"/>
    <property type="project" value="InterPro"/>
</dbReference>
<organism evidence="2 3">
    <name type="scientific">Leptosia nina</name>
    <dbReference type="NCBI Taxonomy" id="320188"/>
    <lineage>
        <taxon>Eukaryota</taxon>
        <taxon>Metazoa</taxon>
        <taxon>Ecdysozoa</taxon>
        <taxon>Arthropoda</taxon>
        <taxon>Hexapoda</taxon>
        <taxon>Insecta</taxon>
        <taxon>Pterygota</taxon>
        <taxon>Neoptera</taxon>
        <taxon>Endopterygota</taxon>
        <taxon>Lepidoptera</taxon>
        <taxon>Glossata</taxon>
        <taxon>Ditrysia</taxon>
        <taxon>Papilionoidea</taxon>
        <taxon>Pieridae</taxon>
        <taxon>Pierinae</taxon>
        <taxon>Leptosia</taxon>
    </lineage>
</organism>
<keyword evidence="3" id="KW-1185">Reference proteome</keyword>
<sequence length="1396" mass="157381">MDTGEALSTYIKKLSHPLKEIRERSLQLLIAKLQLGWSLNEELTRNRELLQALITWFDVKQPTMQKEALELLLSIIKTKGGSYAAREYNIRKILEILYKNKSKIDSDAIEVYEDIVETLKFINTVESNDNLNVPRLNIPSSSSISSENGASYNDQLYSSVNKQSSEHTDSNEDMKYSTGSHMSQAKTFCCSMIASACTVLGMLGRQKSCWGVSPGEREIVWFIKDVFLCDFPPEIFLNRPSIVKGLLAISDGQYGSAPGESLNVLLYLTKALHKRLKQLFSPDLVCEHSKILIDNRDSYDLMNAELEELVGRTGTPLEDKLAALRQLPAPVYALDTMHTILCMMVKSVVLIETDGKEVLTMREHSVCLSLIEALVAFLLDCVDENFWKTDHSSKTQRNIAHKSCMAMRMLGELVSKYHDSYQTDPERVQHRVAWFRLLSCASSLLNWTRNSPLPPTSLLNSLQTSLLDPGVDILYPELNKKIYSVLKNAKSSVDQEFKSRYRELRKLYSSMDHAVSFMKANGRITKDILPCVKNSIPVLQIHRNEGLLSDMADIIMGRDLNFDEKDWSEARSIALSLMAHPTPWIQIQFYQKLVDLVKSVLTDESDKENDLTLLCDVTILTEICCHGLSSSQAEVEEGASDIMLYLLRGRLVLSEKCWWRLLASLLPVLPLLHVYAAHETQLGKAICKSLEVDIVECMGVSQAEMVWGLVRLLFVKCPAVQMYAAHSLCGVLDDSKYLPPQETLRTDILINALRRVEVLDFNIDHASSPTKKTQTTGLVQLLEVLKQDLVLDDTEYLATIRVNSQPTLEPSLRRSTLQQLAVLMRQQDQHDAFIRHDGVKLIGALLRMSLTVDDYLAFPECAISCVSVLNSVCFVARHALSKLCDLPLFLIRAILVFPANESHVTMAAQVLGLLGWAGFVLQELDSSRRRVPALPLSVVERVSLPFAVNTYWPTSPNAEHGSVEWLLNDTAWRTAIRVRWWWLLSGGTKQRGVHLLQANRGASPPSTHDLELLRSACADYSCSKALLNLENATSHTQVNEALYVLESYARVMQSATVCPEEFGNLKWQNLKRFLTAPPASSRDTQLLVTLLQFVIAYMDNVPNIESTMSWIKSSFIGEEATIISLLGRDRLYPQQSSSEDVEVTQLRIHIVKVFLRCIMMLEELDDYSSPRMESLLKILFACLERIDLKNFHMLGYLNELLRCIRYGLHSRFCDLTEETIINSLRVLTRVLTGCASGAGRKGQSCRLDTMLGLMAVLKRIRSINLPVQRWSEYCDGALTESVVRCATAQRPELRAASLHITAALANYAQLTPQLEQYIPNESLCRYAVEIFSKTGEANVVRSAALVLLTAVTARVSSHNQTFAAIFTNFKLYPLDMMKCRGFFFELLENLEFSTSQ</sequence>
<gene>
    <name evidence="2" type="ORF">LNINA_LOCUS4954</name>
</gene>